<gene>
    <name evidence="1" type="ORF">O6H91_18G083000</name>
</gene>
<reference evidence="2" key="1">
    <citation type="journal article" date="2024" name="Proc. Natl. Acad. Sci. U.S.A.">
        <title>Extraordinary preservation of gene collinearity over three hundred million years revealed in homosporous lycophytes.</title>
        <authorList>
            <person name="Li C."/>
            <person name="Wickell D."/>
            <person name="Kuo L.Y."/>
            <person name="Chen X."/>
            <person name="Nie B."/>
            <person name="Liao X."/>
            <person name="Peng D."/>
            <person name="Ji J."/>
            <person name="Jenkins J."/>
            <person name="Williams M."/>
            <person name="Shu S."/>
            <person name="Plott C."/>
            <person name="Barry K."/>
            <person name="Rajasekar S."/>
            <person name="Grimwood J."/>
            <person name="Han X."/>
            <person name="Sun S."/>
            <person name="Hou Z."/>
            <person name="He W."/>
            <person name="Dai G."/>
            <person name="Sun C."/>
            <person name="Schmutz J."/>
            <person name="Leebens-Mack J.H."/>
            <person name="Li F.W."/>
            <person name="Wang L."/>
        </authorList>
    </citation>
    <scope>NUCLEOTIDE SEQUENCE [LARGE SCALE GENOMIC DNA]</scope>
    <source>
        <strain evidence="2">cv. PW_Plant_1</strain>
    </source>
</reference>
<evidence type="ECO:0000313" key="1">
    <source>
        <dbReference type="EMBL" id="KAJ7524218.1"/>
    </source>
</evidence>
<name>A0ACC2B325_DIPCM</name>
<accession>A0ACC2B325</accession>
<comment type="caution">
    <text evidence="1">The sequence shown here is derived from an EMBL/GenBank/DDBJ whole genome shotgun (WGS) entry which is preliminary data.</text>
</comment>
<dbReference type="EMBL" id="CM055109">
    <property type="protein sequence ID" value="KAJ7524218.1"/>
    <property type="molecule type" value="Genomic_DNA"/>
</dbReference>
<proteinExistence type="predicted"/>
<organism evidence="1 2">
    <name type="scientific">Diphasiastrum complanatum</name>
    <name type="common">Issler's clubmoss</name>
    <name type="synonym">Lycopodium complanatum</name>
    <dbReference type="NCBI Taxonomy" id="34168"/>
    <lineage>
        <taxon>Eukaryota</taxon>
        <taxon>Viridiplantae</taxon>
        <taxon>Streptophyta</taxon>
        <taxon>Embryophyta</taxon>
        <taxon>Tracheophyta</taxon>
        <taxon>Lycopodiopsida</taxon>
        <taxon>Lycopodiales</taxon>
        <taxon>Lycopodiaceae</taxon>
        <taxon>Lycopodioideae</taxon>
        <taxon>Diphasiastrum</taxon>
    </lineage>
</organism>
<keyword evidence="2" id="KW-1185">Reference proteome</keyword>
<protein>
    <submittedName>
        <fullName evidence="1">Uncharacterized protein</fullName>
    </submittedName>
</protein>
<dbReference type="Proteomes" id="UP001162992">
    <property type="component" value="Chromosome 18"/>
</dbReference>
<evidence type="ECO:0000313" key="2">
    <source>
        <dbReference type="Proteomes" id="UP001162992"/>
    </source>
</evidence>
<sequence>MGQRNSRNSGVMQQQQQRLKKPLVCTGVDQLLLSNFACLHGSKVGVVTNATGVFQDMKHLVDVLSNVRELKVVAIFGPEHGFRGAAQAGSSEDFTLDAKTGLPIYDVYMKSSHQLSTLFEKVDMNILLFDIQDVGARFYTFIWTLYDCMVAVAMASKHIKMVVADRPNPVGGAIIDGPLLNDFFSSFVGRKAILLRHGMTIGEIAQLFNAEFVAVDAGKQVELEVLCMKGWERTMIFSETGLLWVPPSPNMPSPTAAAFYLGTALFEGTNCSEGRGTTLPFEMIGAPWLDYHLISDLQQEDCPGALFREAWFTPSFSKFSGKLINGIQVHLCDVAKFNSLRTALTILSSIIKLYPHNFEWRKDGSLYWIDKLVGNTSVREDLSKGASADEVIATWQDDILWFGAMRQKYLLY</sequence>